<dbReference type="SUPFAM" id="SSF52540">
    <property type="entry name" value="P-loop containing nucleoside triphosphate hydrolases"/>
    <property type="match status" value="1"/>
</dbReference>
<name>A0AAE3GRW4_9CYAN</name>
<evidence type="ECO:0000259" key="3">
    <source>
        <dbReference type="Pfam" id="PF00685"/>
    </source>
</evidence>
<dbReference type="GO" id="GO:0008146">
    <property type="term" value="F:sulfotransferase activity"/>
    <property type="evidence" value="ECO:0007669"/>
    <property type="project" value="InterPro"/>
</dbReference>
<dbReference type="Gene3D" id="3.40.50.300">
    <property type="entry name" value="P-loop containing nucleotide triphosphate hydrolases"/>
    <property type="match status" value="1"/>
</dbReference>
<dbReference type="PANTHER" id="PTHR10605:SF56">
    <property type="entry name" value="BIFUNCTIONAL HEPARAN SULFATE N-DEACETYLASE_N-SULFOTRANSFERASE"/>
    <property type="match status" value="1"/>
</dbReference>
<dbReference type="Pfam" id="PF00685">
    <property type="entry name" value="Sulfotransfer_1"/>
    <property type="match status" value="1"/>
</dbReference>
<gene>
    <name evidence="4" type="ORF">NJ959_02885</name>
</gene>
<evidence type="ECO:0000256" key="2">
    <source>
        <dbReference type="ARBA" id="ARBA00023180"/>
    </source>
</evidence>
<dbReference type="InterPro" id="IPR027417">
    <property type="entry name" value="P-loop_NTPase"/>
</dbReference>
<proteinExistence type="predicted"/>
<protein>
    <submittedName>
        <fullName evidence="4">Sulfotransferase</fullName>
    </submittedName>
</protein>
<dbReference type="InterPro" id="IPR000863">
    <property type="entry name" value="Sulfotransferase_dom"/>
</dbReference>
<dbReference type="InterPro" id="IPR037359">
    <property type="entry name" value="NST/OST"/>
</dbReference>
<dbReference type="Proteomes" id="UP001204953">
    <property type="component" value="Unassembled WGS sequence"/>
</dbReference>
<evidence type="ECO:0000313" key="5">
    <source>
        <dbReference type="Proteomes" id="UP001204953"/>
    </source>
</evidence>
<feature type="domain" description="Sulfotransferase" evidence="3">
    <location>
        <begin position="5"/>
        <end position="261"/>
    </location>
</feature>
<dbReference type="AlphaFoldDB" id="A0AAE3GRW4"/>
<keyword evidence="5" id="KW-1185">Reference proteome</keyword>
<evidence type="ECO:0000256" key="1">
    <source>
        <dbReference type="ARBA" id="ARBA00022679"/>
    </source>
</evidence>
<dbReference type="PANTHER" id="PTHR10605">
    <property type="entry name" value="HEPARAN SULFATE SULFOTRANSFERASE"/>
    <property type="match status" value="1"/>
</dbReference>
<dbReference type="RefSeq" id="WP_254010233.1">
    <property type="nucleotide sequence ID" value="NZ_JAMZMM010000014.1"/>
</dbReference>
<sequence length="300" mass="35811">MNNYPDFIIIGAMKCATSTLHEQLAVQPGIFMSDLKEPNFFSDDDHYTKGIEWYLSHFKSAKPNDLCGESSTHYTKLPTYPETIERIAKYLPDVKLIYVMRHPIDRLKSQYIHEWSQKVISVEINQAIHQYPELIDYSRYSMQLKPYFETFGKERILPVFFERMLTHPQEELERVCRFIGYQGKAIWNSELDAQNVSSERMRKNELRDFFVEAPGFKQLRRWFIPKSFRNWVRSLWTLKKKPQLDWQQREYLKTIFDEDLAVLGSWLGIELSCDNFKATIQTSPMEWVDLSKQHQFTSYE</sequence>
<dbReference type="EMBL" id="JAMZMM010000014">
    <property type="protein sequence ID" value="MCP2727417.1"/>
    <property type="molecule type" value="Genomic_DNA"/>
</dbReference>
<keyword evidence="1" id="KW-0808">Transferase</keyword>
<keyword evidence="2" id="KW-0325">Glycoprotein</keyword>
<accession>A0AAE3GRW4</accession>
<reference evidence="4" key="1">
    <citation type="submission" date="2022-06" db="EMBL/GenBank/DDBJ databases">
        <title>New cyanobacteria of genus Symplocastrum in benthos of Lake Baikal.</title>
        <authorList>
            <person name="Sorokovikova E."/>
            <person name="Tikhonova I."/>
            <person name="Krasnopeev A."/>
            <person name="Evseev P."/>
            <person name="Gladkikh A."/>
            <person name="Belykh O."/>
        </authorList>
    </citation>
    <scope>NUCLEOTIDE SEQUENCE</scope>
    <source>
        <strain evidence="4">BBK-W-15</strain>
    </source>
</reference>
<comment type="caution">
    <text evidence="4">The sequence shown here is derived from an EMBL/GenBank/DDBJ whole genome shotgun (WGS) entry which is preliminary data.</text>
</comment>
<organism evidence="4 5">
    <name type="scientific">Limnofasciculus baicalensis BBK-W-15</name>
    <dbReference type="NCBI Taxonomy" id="2699891"/>
    <lineage>
        <taxon>Bacteria</taxon>
        <taxon>Bacillati</taxon>
        <taxon>Cyanobacteriota</taxon>
        <taxon>Cyanophyceae</taxon>
        <taxon>Coleofasciculales</taxon>
        <taxon>Coleofasciculaceae</taxon>
        <taxon>Limnofasciculus</taxon>
        <taxon>Limnofasciculus baicalensis</taxon>
    </lineage>
</organism>
<evidence type="ECO:0000313" key="4">
    <source>
        <dbReference type="EMBL" id="MCP2727417.1"/>
    </source>
</evidence>